<evidence type="ECO:0000259" key="9">
    <source>
        <dbReference type="PROSITE" id="PS51384"/>
    </source>
</evidence>
<dbReference type="PROSITE" id="PS51384">
    <property type="entry name" value="FAD_FR"/>
    <property type="match status" value="1"/>
</dbReference>
<proteinExistence type="predicted"/>
<feature type="domain" description="2Fe-2S ferredoxin-type" evidence="8">
    <location>
        <begin position="227"/>
        <end position="311"/>
    </location>
</feature>
<evidence type="ECO:0000313" key="10">
    <source>
        <dbReference type="EMBL" id="SHJ64299.1"/>
    </source>
</evidence>
<evidence type="ECO:0000256" key="7">
    <source>
        <dbReference type="ARBA" id="ARBA00023014"/>
    </source>
</evidence>
<keyword evidence="4" id="KW-0479">Metal-binding</keyword>
<dbReference type="PROSITE" id="PS00197">
    <property type="entry name" value="2FE2S_FER_1"/>
    <property type="match status" value="1"/>
</dbReference>
<dbReference type="Proteomes" id="UP000184452">
    <property type="component" value="Unassembled WGS sequence"/>
</dbReference>
<dbReference type="AlphaFoldDB" id="A0A1M6KZE2"/>
<dbReference type="InterPro" id="IPR001041">
    <property type="entry name" value="2Fe-2S_ferredoxin-type"/>
</dbReference>
<dbReference type="SUPFAM" id="SSF52343">
    <property type="entry name" value="Ferredoxin reductase-like, C-terminal NADP-linked domain"/>
    <property type="match status" value="1"/>
</dbReference>
<dbReference type="PANTHER" id="PTHR47354:SF1">
    <property type="entry name" value="CARNITINE MONOOXYGENASE REDUCTASE SUBUNIT"/>
    <property type="match status" value="1"/>
</dbReference>
<dbReference type="STRING" id="758803.SAMN05421803_10817"/>
<dbReference type="GO" id="GO:0016491">
    <property type="term" value="F:oxidoreductase activity"/>
    <property type="evidence" value="ECO:0007669"/>
    <property type="project" value="UniProtKB-KW"/>
</dbReference>
<dbReference type="PRINTS" id="PR00409">
    <property type="entry name" value="PHDIOXRDTASE"/>
</dbReference>
<dbReference type="Gene3D" id="3.40.50.80">
    <property type="entry name" value="Nucleotide-binding domain of ferredoxin-NADP reductase (FNR) module"/>
    <property type="match status" value="1"/>
</dbReference>
<feature type="domain" description="FAD-binding FR-type" evidence="9">
    <location>
        <begin position="3"/>
        <end position="108"/>
    </location>
</feature>
<dbReference type="PROSITE" id="PS51085">
    <property type="entry name" value="2FE2S_FER_2"/>
    <property type="match status" value="1"/>
</dbReference>
<dbReference type="PANTHER" id="PTHR47354">
    <property type="entry name" value="NADH OXIDOREDUCTASE HCR"/>
    <property type="match status" value="1"/>
</dbReference>
<keyword evidence="11" id="KW-1185">Reference proteome</keyword>
<gene>
    <name evidence="10" type="ORF">SAMN05421803_10817</name>
</gene>
<evidence type="ECO:0000256" key="1">
    <source>
        <dbReference type="ARBA" id="ARBA00001974"/>
    </source>
</evidence>
<accession>A0A1M6KZE2</accession>
<evidence type="ECO:0000256" key="2">
    <source>
        <dbReference type="ARBA" id="ARBA00022630"/>
    </source>
</evidence>
<dbReference type="CDD" id="cd06185">
    <property type="entry name" value="PDR_like"/>
    <property type="match status" value="1"/>
</dbReference>
<protein>
    <submittedName>
        <fullName evidence="10">Ferredoxin-NADP reductase</fullName>
    </submittedName>
</protein>
<comment type="cofactor">
    <cofactor evidence="1">
        <name>FAD</name>
        <dbReference type="ChEBI" id="CHEBI:57692"/>
    </cofactor>
</comment>
<dbReference type="Gene3D" id="3.10.20.30">
    <property type="match status" value="1"/>
</dbReference>
<dbReference type="EMBL" id="FQZK01000008">
    <property type="protein sequence ID" value="SHJ64299.1"/>
    <property type="molecule type" value="Genomic_DNA"/>
</dbReference>
<sequence>MGAAPGTAPVLVVEEVRPVAEGVRAVTLRAPDGGALAPWTPGAHMDVELPNRLRRQYSLCGDPADTARYRIAVKHEALSRGASEYVHLFLRPGTALRVSEPRSTFPGRTAPGTLYIAGGIGITAVLAMYLRDVRDGRGPALRYAGRGRAGMPFLDELPGTGDVVVAAADEGRRLDLAALARDAADGTEVVACGPPRMVAAVEETFGAERFGPVHVERFRAEPRSFADDAPFTAECARSGRTVAVPAGETLLDALLREDVAVAAGCREGVCGSCAVTVLDGEPEHRDLLGAPPGRMYPCVSRSTTEKLVLDL</sequence>
<dbReference type="Gene3D" id="2.40.30.10">
    <property type="entry name" value="Translation factors"/>
    <property type="match status" value="1"/>
</dbReference>
<evidence type="ECO:0000313" key="11">
    <source>
        <dbReference type="Proteomes" id="UP000184452"/>
    </source>
</evidence>
<keyword evidence="6" id="KW-0408">Iron</keyword>
<dbReference type="CDD" id="cd00207">
    <property type="entry name" value="fer2"/>
    <property type="match status" value="1"/>
</dbReference>
<evidence type="ECO:0000256" key="6">
    <source>
        <dbReference type="ARBA" id="ARBA00023004"/>
    </source>
</evidence>
<dbReference type="InterPro" id="IPR017938">
    <property type="entry name" value="Riboflavin_synthase-like_b-brl"/>
</dbReference>
<dbReference type="Pfam" id="PF00111">
    <property type="entry name" value="Fer2"/>
    <property type="match status" value="1"/>
</dbReference>
<evidence type="ECO:0000256" key="3">
    <source>
        <dbReference type="ARBA" id="ARBA00022714"/>
    </source>
</evidence>
<dbReference type="InterPro" id="IPR039261">
    <property type="entry name" value="FNR_nucleotide-bd"/>
</dbReference>
<dbReference type="InterPro" id="IPR050415">
    <property type="entry name" value="MRET"/>
</dbReference>
<dbReference type="InterPro" id="IPR036010">
    <property type="entry name" value="2Fe-2S_ferredoxin-like_sf"/>
</dbReference>
<dbReference type="InterPro" id="IPR017927">
    <property type="entry name" value="FAD-bd_FR_type"/>
</dbReference>
<keyword evidence="2" id="KW-0285">Flavoprotein</keyword>
<dbReference type="SUPFAM" id="SSF54292">
    <property type="entry name" value="2Fe-2S ferredoxin-like"/>
    <property type="match status" value="1"/>
</dbReference>
<dbReference type="GO" id="GO:0046872">
    <property type="term" value="F:metal ion binding"/>
    <property type="evidence" value="ECO:0007669"/>
    <property type="project" value="UniProtKB-KW"/>
</dbReference>
<keyword evidence="7" id="KW-0411">Iron-sulfur</keyword>
<evidence type="ECO:0000259" key="8">
    <source>
        <dbReference type="PROSITE" id="PS51085"/>
    </source>
</evidence>
<dbReference type="InterPro" id="IPR012675">
    <property type="entry name" value="Beta-grasp_dom_sf"/>
</dbReference>
<organism evidence="10 11">
    <name type="scientific">Nocardiopsis flavescens</name>
    <dbReference type="NCBI Taxonomy" id="758803"/>
    <lineage>
        <taxon>Bacteria</taxon>
        <taxon>Bacillati</taxon>
        <taxon>Actinomycetota</taxon>
        <taxon>Actinomycetes</taxon>
        <taxon>Streptosporangiales</taxon>
        <taxon>Nocardiopsidaceae</taxon>
        <taxon>Nocardiopsis</taxon>
    </lineage>
</organism>
<dbReference type="SUPFAM" id="SSF63380">
    <property type="entry name" value="Riboflavin synthase domain-like"/>
    <property type="match status" value="1"/>
</dbReference>
<keyword evidence="5" id="KW-0560">Oxidoreductase</keyword>
<dbReference type="OrthoDB" id="502624at2"/>
<dbReference type="GO" id="GO:0051537">
    <property type="term" value="F:2 iron, 2 sulfur cluster binding"/>
    <property type="evidence" value="ECO:0007669"/>
    <property type="project" value="UniProtKB-KW"/>
</dbReference>
<keyword evidence="3" id="KW-0001">2Fe-2S</keyword>
<dbReference type="RefSeq" id="WP_073379906.1">
    <property type="nucleotide sequence ID" value="NZ_FQZK01000008.1"/>
</dbReference>
<evidence type="ECO:0000256" key="5">
    <source>
        <dbReference type="ARBA" id="ARBA00023002"/>
    </source>
</evidence>
<evidence type="ECO:0000256" key="4">
    <source>
        <dbReference type="ARBA" id="ARBA00022723"/>
    </source>
</evidence>
<name>A0A1M6KZE2_9ACTN</name>
<dbReference type="InterPro" id="IPR006058">
    <property type="entry name" value="2Fe2S_fd_BS"/>
</dbReference>
<reference evidence="10 11" key="1">
    <citation type="submission" date="2016-11" db="EMBL/GenBank/DDBJ databases">
        <authorList>
            <person name="Jaros S."/>
            <person name="Januszkiewicz K."/>
            <person name="Wedrychowicz H."/>
        </authorList>
    </citation>
    <scope>NUCLEOTIDE SEQUENCE [LARGE SCALE GENOMIC DNA]</scope>
    <source>
        <strain evidence="10 11">CGMCC 4.5723</strain>
    </source>
</reference>